<evidence type="ECO:0000259" key="2">
    <source>
        <dbReference type="PROSITE" id="PS50994"/>
    </source>
</evidence>
<reference evidence="4" key="1">
    <citation type="submission" date="2022-11" db="UniProtKB">
        <authorList>
            <consortium name="WormBaseParasite"/>
        </authorList>
    </citation>
    <scope>IDENTIFICATION</scope>
</reference>
<dbReference type="Pfam" id="PF00665">
    <property type="entry name" value="rve"/>
    <property type="match status" value="1"/>
</dbReference>
<dbReference type="WBParaSite" id="jg23349">
    <property type="protein sequence ID" value="jg23349"/>
    <property type="gene ID" value="jg23349"/>
</dbReference>
<dbReference type="InterPro" id="IPR041588">
    <property type="entry name" value="Integrase_H2C2"/>
</dbReference>
<feature type="domain" description="Integrase catalytic" evidence="2">
    <location>
        <begin position="133"/>
        <end position="261"/>
    </location>
</feature>
<proteinExistence type="predicted"/>
<dbReference type="FunFam" id="1.10.340.70:FF:000003">
    <property type="entry name" value="Protein CBG25708"/>
    <property type="match status" value="1"/>
</dbReference>
<dbReference type="InterPro" id="IPR036397">
    <property type="entry name" value="RNaseH_sf"/>
</dbReference>
<organism evidence="3 4">
    <name type="scientific">Ditylenchus dipsaci</name>
    <dbReference type="NCBI Taxonomy" id="166011"/>
    <lineage>
        <taxon>Eukaryota</taxon>
        <taxon>Metazoa</taxon>
        <taxon>Ecdysozoa</taxon>
        <taxon>Nematoda</taxon>
        <taxon>Chromadorea</taxon>
        <taxon>Rhabditida</taxon>
        <taxon>Tylenchina</taxon>
        <taxon>Tylenchomorpha</taxon>
        <taxon>Sphaerularioidea</taxon>
        <taxon>Anguinidae</taxon>
        <taxon>Anguininae</taxon>
        <taxon>Ditylenchus</taxon>
    </lineage>
</organism>
<dbReference type="GO" id="GO:0003676">
    <property type="term" value="F:nucleic acid binding"/>
    <property type="evidence" value="ECO:0007669"/>
    <property type="project" value="InterPro"/>
</dbReference>
<keyword evidence="3" id="KW-1185">Reference proteome</keyword>
<accession>A0A915DT16</accession>
<dbReference type="InterPro" id="IPR001584">
    <property type="entry name" value="Integrase_cat-core"/>
</dbReference>
<dbReference type="SUPFAM" id="SSF53098">
    <property type="entry name" value="Ribonuclease H-like"/>
    <property type="match status" value="1"/>
</dbReference>
<dbReference type="Gene3D" id="1.10.340.70">
    <property type="match status" value="1"/>
</dbReference>
<dbReference type="Pfam" id="PF17921">
    <property type="entry name" value="Integrase_H2C2"/>
    <property type="match status" value="1"/>
</dbReference>
<dbReference type="PROSITE" id="PS50994">
    <property type="entry name" value="INTEGRASE"/>
    <property type="match status" value="1"/>
</dbReference>
<dbReference type="GO" id="GO:0003964">
    <property type="term" value="F:RNA-directed DNA polymerase activity"/>
    <property type="evidence" value="ECO:0007669"/>
    <property type="project" value="UniProtKB-EC"/>
</dbReference>
<dbReference type="Proteomes" id="UP000887574">
    <property type="component" value="Unplaced"/>
</dbReference>
<dbReference type="Gene3D" id="3.30.420.10">
    <property type="entry name" value="Ribonuclease H-like superfamily/Ribonuclease H"/>
    <property type="match status" value="1"/>
</dbReference>
<dbReference type="AlphaFoldDB" id="A0A915DT16"/>
<dbReference type="PANTHER" id="PTHR37984:SF5">
    <property type="entry name" value="PROTEIN NYNRIN-LIKE"/>
    <property type="match status" value="1"/>
</dbReference>
<dbReference type="EC" id="2.7.7.49" evidence="1"/>
<name>A0A915DT16_9BILA</name>
<sequence>MQCQEVPLTVSDVAEETAKDSDLQQLKQHVLNGWPKKVDSALSSYFPKRSSISIVSGCLMANERVIIPKSLRSQVLTLLHEGHKGIVRMKSFAAQYVYWPKIDSEIEALVKGCSACSLAAKAPIKATLSPWRREKEPWKRVHIDFAGPFKGRMFLIIVDSFTRWPEIYEMPTISSQATIECLQKVFDRFGYPEVMVSDNGTQFTSDLFRQFCSKYGINHVRSPPYHPQSNGQAERFVDTFKRYMQKIQNLDSTRLHHPPLV</sequence>
<dbReference type="InterPro" id="IPR050951">
    <property type="entry name" value="Retrovirus_Pol_polyprotein"/>
</dbReference>
<dbReference type="InterPro" id="IPR012337">
    <property type="entry name" value="RNaseH-like_sf"/>
</dbReference>
<dbReference type="PANTHER" id="PTHR37984">
    <property type="entry name" value="PROTEIN CBG26694"/>
    <property type="match status" value="1"/>
</dbReference>
<protein>
    <recommendedName>
        <fullName evidence="1">RNA-directed DNA polymerase</fullName>
        <ecNumber evidence="1">2.7.7.49</ecNumber>
    </recommendedName>
</protein>
<evidence type="ECO:0000313" key="3">
    <source>
        <dbReference type="Proteomes" id="UP000887574"/>
    </source>
</evidence>
<evidence type="ECO:0000256" key="1">
    <source>
        <dbReference type="ARBA" id="ARBA00012493"/>
    </source>
</evidence>
<dbReference type="GO" id="GO:0015074">
    <property type="term" value="P:DNA integration"/>
    <property type="evidence" value="ECO:0007669"/>
    <property type="project" value="InterPro"/>
</dbReference>
<dbReference type="FunFam" id="3.30.420.10:FF:000063">
    <property type="entry name" value="Retrovirus-related Pol polyprotein from transposon 297-like Protein"/>
    <property type="match status" value="1"/>
</dbReference>
<evidence type="ECO:0000313" key="4">
    <source>
        <dbReference type="WBParaSite" id="jg23349"/>
    </source>
</evidence>